<keyword evidence="3" id="KW-1133">Transmembrane helix</keyword>
<dbReference type="AlphaFoldDB" id="A0A7G2C8L4"/>
<feature type="coiled-coil region" evidence="1">
    <location>
        <begin position="217"/>
        <end position="244"/>
    </location>
</feature>
<keyword evidence="1" id="KW-0175">Coiled coil</keyword>
<feature type="region of interest" description="Disordered" evidence="2">
    <location>
        <begin position="170"/>
        <end position="192"/>
    </location>
</feature>
<dbReference type="Proteomes" id="UP000515908">
    <property type="component" value="Chromosome 03"/>
</dbReference>
<feature type="transmembrane region" description="Helical" evidence="3">
    <location>
        <begin position="258"/>
        <end position="281"/>
    </location>
</feature>
<dbReference type="InterPro" id="IPR009038">
    <property type="entry name" value="GOLD_dom"/>
</dbReference>
<dbReference type="EMBL" id="LR877147">
    <property type="protein sequence ID" value="CAD2214352.1"/>
    <property type="molecule type" value="Genomic_DNA"/>
</dbReference>
<keyword evidence="6" id="KW-1185">Reference proteome</keyword>
<protein>
    <submittedName>
        <fullName evidence="5">Emp24/gp25L/p24 family/GOLD, putative</fullName>
    </submittedName>
</protein>
<evidence type="ECO:0000259" key="4">
    <source>
        <dbReference type="SMART" id="SM01190"/>
    </source>
</evidence>
<feature type="domain" description="GOLD" evidence="4">
    <location>
        <begin position="30"/>
        <end position="286"/>
    </location>
</feature>
<reference evidence="5 6" key="1">
    <citation type="submission" date="2020-08" db="EMBL/GenBank/DDBJ databases">
        <authorList>
            <person name="Newling K."/>
            <person name="Davey J."/>
            <person name="Forrester S."/>
        </authorList>
    </citation>
    <scope>NUCLEOTIDE SEQUENCE [LARGE SCALE GENOMIC DNA]</scope>
    <source>
        <strain evidence="6">Crithidia deanei Carvalho (ATCC PRA-265)</strain>
    </source>
</reference>
<organism evidence="5 6">
    <name type="scientific">Angomonas deanei</name>
    <dbReference type="NCBI Taxonomy" id="59799"/>
    <lineage>
        <taxon>Eukaryota</taxon>
        <taxon>Discoba</taxon>
        <taxon>Euglenozoa</taxon>
        <taxon>Kinetoplastea</taxon>
        <taxon>Metakinetoplastina</taxon>
        <taxon>Trypanosomatida</taxon>
        <taxon>Trypanosomatidae</taxon>
        <taxon>Strigomonadinae</taxon>
        <taxon>Angomonas</taxon>
    </lineage>
</organism>
<evidence type="ECO:0000313" key="6">
    <source>
        <dbReference type="Proteomes" id="UP000515908"/>
    </source>
</evidence>
<proteinExistence type="predicted"/>
<dbReference type="SMART" id="SM01190">
    <property type="entry name" value="EMP24_GP25L"/>
    <property type="match status" value="1"/>
</dbReference>
<feature type="compositionally biased region" description="Low complexity" evidence="2">
    <location>
        <begin position="170"/>
        <end position="183"/>
    </location>
</feature>
<dbReference type="Pfam" id="PF01105">
    <property type="entry name" value="EMP24_GP25L"/>
    <property type="match status" value="1"/>
</dbReference>
<name>A0A7G2C8L4_9TRYP</name>
<gene>
    <name evidence="5" type="ORF">ADEAN_000179700</name>
</gene>
<evidence type="ECO:0000256" key="2">
    <source>
        <dbReference type="SAM" id="MobiDB-lite"/>
    </source>
</evidence>
<evidence type="ECO:0000256" key="1">
    <source>
        <dbReference type="SAM" id="Coils"/>
    </source>
</evidence>
<accession>A0A7G2C8L4</accession>
<keyword evidence="3" id="KW-0472">Membrane</keyword>
<sequence length="290" mass="33488">MHFNMLQLFPDWSERNRRVMEELGAGREVELLFTVQGASSAEDDEMLVRAAGTEKERKKIRKEIRNRKRKEIVVQRRYIKKVYTSTEDPMDPDTARSATGMQEEFIQIPPGLSYSQYKFCFSVVRPAGLVTLNKGKGPVKRLYIDLHVDDPRSPSYINTDGLLENRFGGNTNDPNLNNNANRINVRDPTGTGPDKQVYQFTDEFGNQREILESPYYLQILEMELKQTKDKLMEAKASVATIRAASAESRSTMESTFTRIWVCAILVTVILSLLTWGQYTYLKRTIRRRRM</sequence>
<keyword evidence="3" id="KW-0812">Transmembrane</keyword>
<dbReference type="VEuPathDB" id="TriTrypDB:ADEAN_000179700"/>
<evidence type="ECO:0000256" key="3">
    <source>
        <dbReference type="SAM" id="Phobius"/>
    </source>
</evidence>
<dbReference type="OrthoDB" id="1929172at2759"/>
<evidence type="ECO:0000313" key="5">
    <source>
        <dbReference type="EMBL" id="CAD2214352.1"/>
    </source>
</evidence>